<protein>
    <submittedName>
        <fullName evidence="4">Retrovirus-related Pol polyprotein from transposon TNT 1-94</fullName>
    </submittedName>
</protein>
<dbReference type="GO" id="GO:0003676">
    <property type="term" value="F:nucleic acid binding"/>
    <property type="evidence" value="ECO:0007669"/>
    <property type="project" value="InterPro"/>
</dbReference>
<dbReference type="InterPro" id="IPR001584">
    <property type="entry name" value="Integrase_cat-core"/>
</dbReference>
<dbReference type="SUPFAM" id="SSF53098">
    <property type="entry name" value="Ribonuclease H-like"/>
    <property type="match status" value="1"/>
</dbReference>
<dbReference type="GO" id="GO:0008233">
    <property type="term" value="F:peptidase activity"/>
    <property type="evidence" value="ECO:0007669"/>
    <property type="project" value="UniProtKB-KW"/>
</dbReference>
<feature type="region of interest" description="Disordered" evidence="2">
    <location>
        <begin position="427"/>
        <end position="478"/>
    </location>
</feature>
<keyword evidence="1" id="KW-0378">Hydrolase</keyword>
<dbReference type="InterPro" id="IPR025724">
    <property type="entry name" value="GAG-pre-integrase_dom"/>
</dbReference>
<dbReference type="Pfam" id="PF25597">
    <property type="entry name" value="SH3_retrovirus"/>
    <property type="match status" value="1"/>
</dbReference>
<dbReference type="Gene3D" id="3.30.420.10">
    <property type="entry name" value="Ribonuclease H-like superfamily/Ribonuclease H"/>
    <property type="match status" value="1"/>
</dbReference>
<dbReference type="Pfam" id="PF22936">
    <property type="entry name" value="Pol_BBD"/>
    <property type="match status" value="1"/>
</dbReference>
<dbReference type="EMBL" id="KQ483685">
    <property type="protein sequence ID" value="KYP43087.1"/>
    <property type="molecule type" value="Genomic_DNA"/>
</dbReference>
<accession>A0A151RKJ9</accession>
<dbReference type="Pfam" id="PF13976">
    <property type="entry name" value="gag_pre-integrs"/>
    <property type="match status" value="1"/>
</dbReference>
<dbReference type="GO" id="GO:0006508">
    <property type="term" value="P:proteolysis"/>
    <property type="evidence" value="ECO:0007669"/>
    <property type="project" value="UniProtKB-KW"/>
</dbReference>
<proteinExistence type="predicted"/>
<dbReference type="InterPro" id="IPR012337">
    <property type="entry name" value="RNaseH-like_sf"/>
</dbReference>
<keyword evidence="1" id="KW-0645">Protease</keyword>
<evidence type="ECO:0000313" key="4">
    <source>
        <dbReference type="EMBL" id="KYP43087.1"/>
    </source>
</evidence>
<feature type="compositionally biased region" description="Basic and acidic residues" evidence="2">
    <location>
        <begin position="460"/>
        <end position="470"/>
    </location>
</feature>
<evidence type="ECO:0000256" key="1">
    <source>
        <dbReference type="ARBA" id="ARBA00022670"/>
    </source>
</evidence>
<dbReference type="PROSITE" id="PS50994">
    <property type="entry name" value="INTEGRASE"/>
    <property type="match status" value="1"/>
</dbReference>
<organism evidence="4 5">
    <name type="scientific">Cajanus cajan</name>
    <name type="common">Pigeon pea</name>
    <name type="synonym">Cajanus indicus</name>
    <dbReference type="NCBI Taxonomy" id="3821"/>
    <lineage>
        <taxon>Eukaryota</taxon>
        <taxon>Viridiplantae</taxon>
        <taxon>Streptophyta</taxon>
        <taxon>Embryophyta</taxon>
        <taxon>Tracheophyta</taxon>
        <taxon>Spermatophyta</taxon>
        <taxon>Magnoliopsida</taxon>
        <taxon>eudicotyledons</taxon>
        <taxon>Gunneridae</taxon>
        <taxon>Pentapetalae</taxon>
        <taxon>rosids</taxon>
        <taxon>fabids</taxon>
        <taxon>Fabales</taxon>
        <taxon>Fabaceae</taxon>
        <taxon>Papilionoideae</taxon>
        <taxon>50 kb inversion clade</taxon>
        <taxon>NPAAA clade</taxon>
        <taxon>indigoferoid/millettioid clade</taxon>
        <taxon>Phaseoleae</taxon>
        <taxon>Cajanus</taxon>
    </lineage>
</organism>
<dbReference type="PANTHER" id="PTHR42648">
    <property type="entry name" value="TRANSPOSASE, PUTATIVE-RELATED"/>
    <property type="match status" value="1"/>
</dbReference>
<dbReference type="Proteomes" id="UP000075243">
    <property type="component" value="Unassembled WGS sequence"/>
</dbReference>
<gene>
    <name evidence="4" type="ORF">KK1_035484</name>
</gene>
<dbReference type="AlphaFoldDB" id="A0A151RKJ9"/>
<dbReference type="InterPro" id="IPR057670">
    <property type="entry name" value="SH3_retrovirus"/>
</dbReference>
<dbReference type="InterPro" id="IPR054722">
    <property type="entry name" value="PolX-like_BBD"/>
</dbReference>
<feature type="compositionally biased region" description="Acidic residues" evidence="2">
    <location>
        <begin position="438"/>
        <end position="454"/>
    </location>
</feature>
<evidence type="ECO:0000256" key="2">
    <source>
        <dbReference type="SAM" id="MobiDB-lite"/>
    </source>
</evidence>
<sequence>MCGNRAWFKEVDDTFKQHVKLGNNTRMEVTGKGSVRLNIKGVTHIITDVFLVPELKNNLLSIGQLQEKGLTVMFQSGTCKLYHPDKGLILETNMTTNRMFILFAQSATKKDSCFHISTQDLSSLWHRRYAHLSHKGLRILQSKGMVRGLPSSLSTTEKVCEDCMKGKQHRDPIPKKSQWRAKQKLELIHADICGPIIPSSNSQKRYFLCFIDDYTRKAWIYFLTEKSEAFHYFQCFKNLVEKESGLMIKCLRTDRGGEFTSSEFNEFCQKTGIKRQLTTAYTPQQNGVAERKNRTIMNLVRTLLSEKKLPKSFWPEAVNWVAYVLNRSPTLVVKNQTPEEAWSGVKPSVEHFRVFGCVTHVHVPDAGRTKLENKSCKCVLLGMSEESKGYRLYNPITRKIVISRDVVFEEDTQWNWNVSHREEQFADLEYGDTKNTAEVEEENTADGESNDEEGNQSQNEENKVINDERGRNRHPPGWMRDYVDGEEFSESEDAINMALIDCTDPESFEVVVKSSKWRQAMDAEINSIVKNGTWELTDLPVGAKKIGVKWI</sequence>
<dbReference type="InterPro" id="IPR039537">
    <property type="entry name" value="Retrotran_Ty1/copia-like"/>
</dbReference>
<dbReference type="Gramene" id="C.cajan_35980.t">
    <property type="protein sequence ID" value="C.cajan_35980.t.cds1"/>
    <property type="gene ID" value="C.cajan_35980"/>
</dbReference>
<evidence type="ECO:0000313" key="5">
    <source>
        <dbReference type="Proteomes" id="UP000075243"/>
    </source>
</evidence>
<name>A0A151RKJ9_CAJCA</name>
<feature type="domain" description="Integrase catalytic" evidence="3">
    <location>
        <begin position="170"/>
        <end position="346"/>
    </location>
</feature>
<reference evidence="4" key="1">
    <citation type="journal article" date="2012" name="Nat. Biotechnol.">
        <title>Draft genome sequence of pigeonpea (Cajanus cajan), an orphan legume crop of resource-poor farmers.</title>
        <authorList>
            <person name="Varshney R.K."/>
            <person name="Chen W."/>
            <person name="Li Y."/>
            <person name="Bharti A.K."/>
            <person name="Saxena R.K."/>
            <person name="Schlueter J.A."/>
            <person name="Donoghue M.T."/>
            <person name="Azam S."/>
            <person name="Fan G."/>
            <person name="Whaley A.M."/>
            <person name="Farmer A.D."/>
            <person name="Sheridan J."/>
            <person name="Iwata A."/>
            <person name="Tuteja R."/>
            <person name="Penmetsa R.V."/>
            <person name="Wu W."/>
            <person name="Upadhyaya H.D."/>
            <person name="Yang S.P."/>
            <person name="Shah T."/>
            <person name="Saxena K.B."/>
            <person name="Michael T."/>
            <person name="McCombie W.R."/>
            <person name="Yang B."/>
            <person name="Zhang G."/>
            <person name="Yang H."/>
            <person name="Wang J."/>
            <person name="Spillane C."/>
            <person name="Cook D.R."/>
            <person name="May G.D."/>
            <person name="Xu X."/>
            <person name="Jackson S.A."/>
        </authorList>
    </citation>
    <scope>NUCLEOTIDE SEQUENCE [LARGE SCALE GENOMIC DNA]</scope>
</reference>
<dbReference type="InterPro" id="IPR036397">
    <property type="entry name" value="RNaseH_sf"/>
</dbReference>
<keyword evidence="5" id="KW-1185">Reference proteome</keyword>
<dbReference type="GO" id="GO:0015074">
    <property type="term" value="P:DNA integration"/>
    <property type="evidence" value="ECO:0007669"/>
    <property type="project" value="InterPro"/>
</dbReference>
<evidence type="ECO:0000259" key="3">
    <source>
        <dbReference type="PROSITE" id="PS50994"/>
    </source>
</evidence>
<dbReference type="Pfam" id="PF00665">
    <property type="entry name" value="rve"/>
    <property type="match status" value="1"/>
</dbReference>
<dbReference type="PANTHER" id="PTHR42648:SF18">
    <property type="entry name" value="RETROTRANSPOSON, UNCLASSIFIED-LIKE PROTEIN"/>
    <property type="match status" value="1"/>
</dbReference>